<comment type="similarity">
    <text evidence="7 10">Belongs to the fluoride channel Fluc/FEX (TC 1.A.43) family.</text>
</comment>
<dbReference type="GO" id="GO:0062054">
    <property type="term" value="F:fluoride channel activity"/>
    <property type="evidence" value="ECO:0007669"/>
    <property type="project" value="UniProtKB-UniRule"/>
</dbReference>
<dbReference type="GO" id="GO:0140114">
    <property type="term" value="P:cellular detoxification of fluoride"/>
    <property type="evidence" value="ECO:0007669"/>
    <property type="project" value="UniProtKB-UniRule"/>
</dbReference>
<evidence type="ECO:0000256" key="10">
    <source>
        <dbReference type="HAMAP-Rule" id="MF_00454"/>
    </source>
</evidence>
<evidence type="ECO:0000256" key="5">
    <source>
        <dbReference type="ARBA" id="ARBA00023136"/>
    </source>
</evidence>
<name>A0AA97FKZ4_9MICO</name>
<keyword evidence="12" id="KW-1185">Reference proteome</keyword>
<dbReference type="GO" id="GO:0046872">
    <property type="term" value="F:metal ion binding"/>
    <property type="evidence" value="ECO:0007669"/>
    <property type="project" value="UniProtKB-KW"/>
</dbReference>
<reference evidence="11 12" key="1">
    <citation type="submission" date="2023-02" db="EMBL/GenBank/DDBJ databases">
        <title>Microbacterium betulae sp. nov., isolated from birch wood.</title>
        <authorList>
            <person name="Pasciak M."/>
            <person name="Pawlik K.J."/>
            <person name="Martynowski D."/>
            <person name="Laczmanski L."/>
            <person name="Ciekot J."/>
            <person name="Szponar B."/>
            <person name="Wojcik-Fatla A."/>
            <person name="Mackiewicz B."/>
            <person name="Farian E."/>
            <person name="Cholewa G."/>
            <person name="Cholewa A."/>
            <person name="Dutkiewicz J."/>
        </authorList>
    </citation>
    <scope>NUCLEOTIDE SEQUENCE [LARGE SCALE GENOMIC DNA]</scope>
    <source>
        <strain evidence="11 12">AB</strain>
    </source>
</reference>
<proteinExistence type="inferred from homology"/>
<evidence type="ECO:0000256" key="1">
    <source>
        <dbReference type="ARBA" id="ARBA00004651"/>
    </source>
</evidence>
<keyword evidence="5 10" id="KW-0472">Membrane</keyword>
<dbReference type="GO" id="GO:0005886">
    <property type="term" value="C:plasma membrane"/>
    <property type="evidence" value="ECO:0007669"/>
    <property type="project" value="UniProtKB-SubCell"/>
</dbReference>
<evidence type="ECO:0000256" key="3">
    <source>
        <dbReference type="ARBA" id="ARBA00022692"/>
    </source>
</evidence>
<dbReference type="RefSeq" id="WP_317141230.1">
    <property type="nucleotide sequence ID" value="NZ_CP118157.1"/>
</dbReference>
<feature type="binding site" evidence="10">
    <location>
        <position position="79"/>
    </location>
    <ligand>
        <name>Na(+)</name>
        <dbReference type="ChEBI" id="CHEBI:29101"/>
        <note>structural</note>
    </ligand>
</feature>
<dbReference type="EMBL" id="CP118157">
    <property type="protein sequence ID" value="WOF24769.1"/>
    <property type="molecule type" value="Genomic_DNA"/>
</dbReference>
<comment type="subcellular location">
    <subcellularLocation>
        <location evidence="1 10">Cell membrane</location>
        <topology evidence="1 10">Multi-pass membrane protein</topology>
    </subcellularLocation>
</comment>
<dbReference type="Pfam" id="PF02537">
    <property type="entry name" value="CRCB"/>
    <property type="match status" value="1"/>
</dbReference>
<dbReference type="InterPro" id="IPR003691">
    <property type="entry name" value="FluC"/>
</dbReference>
<keyword evidence="2 10" id="KW-1003">Cell membrane</keyword>
<keyword evidence="10" id="KW-0406">Ion transport</keyword>
<dbReference type="Proteomes" id="UP001305498">
    <property type="component" value="Chromosome"/>
</dbReference>
<dbReference type="KEGG" id="mbet:N8K70_15025"/>
<evidence type="ECO:0000313" key="11">
    <source>
        <dbReference type="EMBL" id="WOF24769.1"/>
    </source>
</evidence>
<dbReference type="HAMAP" id="MF_00454">
    <property type="entry name" value="FluC"/>
    <property type="match status" value="1"/>
</dbReference>
<organism evidence="11 12">
    <name type="scientific">Microbacterium betulae</name>
    <dbReference type="NCBI Taxonomy" id="2981139"/>
    <lineage>
        <taxon>Bacteria</taxon>
        <taxon>Bacillati</taxon>
        <taxon>Actinomycetota</taxon>
        <taxon>Actinomycetes</taxon>
        <taxon>Micrococcales</taxon>
        <taxon>Microbacteriaceae</taxon>
        <taxon>Microbacterium</taxon>
    </lineage>
</organism>
<feature type="transmembrane region" description="Helical" evidence="10">
    <location>
        <begin position="37"/>
        <end position="59"/>
    </location>
</feature>
<comment type="catalytic activity">
    <reaction evidence="8">
        <text>fluoride(in) = fluoride(out)</text>
        <dbReference type="Rhea" id="RHEA:76159"/>
        <dbReference type="ChEBI" id="CHEBI:17051"/>
    </reaction>
    <physiologicalReaction direction="left-to-right" evidence="8">
        <dbReference type="Rhea" id="RHEA:76160"/>
    </physiologicalReaction>
</comment>
<keyword evidence="10" id="KW-0915">Sodium</keyword>
<feature type="binding site" evidence="10">
    <location>
        <position position="76"/>
    </location>
    <ligand>
        <name>Na(+)</name>
        <dbReference type="ChEBI" id="CHEBI:29101"/>
        <note>structural</note>
    </ligand>
</feature>
<dbReference type="AlphaFoldDB" id="A0AA97FKZ4"/>
<keyword evidence="6 10" id="KW-0407">Ion channel</keyword>
<sequence>MRRIRWELLTFVCLGGALGTGARYALTLPVRGDDAAGFWATAAVNVAGSLLLGVVVGALGDRHPRWRALLGPGVLGGFTTYSAFAVQVGSLATPSGHGPIAPFGTEPLGYVLMLSAALLVLFLATASAVAGLVVGGRLARGATGGDA</sequence>
<evidence type="ECO:0000256" key="6">
    <source>
        <dbReference type="ARBA" id="ARBA00023303"/>
    </source>
</evidence>
<comment type="activity regulation">
    <text evidence="10">Na(+) is not transported, but it plays an essential structural role and its presence is essential for fluoride channel function.</text>
</comment>
<keyword evidence="10" id="KW-0813">Transport</keyword>
<gene>
    <name evidence="10" type="primary">fluC</name>
    <name evidence="10" type="synonym">crcB</name>
    <name evidence="11" type="ORF">N8K70_15025</name>
</gene>
<feature type="transmembrane region" description="Helical" evidence="10">
    <location>
        <begin position="66"/>
        <end position="88"/>
    </location>
</feature>
<accession>A0AA97FKZ4</accession>
<evidence type="ECO:0000256" key="9">
    <source>
        <dbReference type="ARBA" id="ARBA00049940"/>
    </source>
</evidence>
<evidence type="ECO:0000256" key="7">
    <source>
        <dbReference type="ARBA" id="ARBA00035120"/>
    </source>
</evidence>
<keyword evidence="10" id="KW-0479">Metal-binding</keyword>
<keyword evidence="4 10" id="KW-1133">Transmembrane helix</keyword>
<feature type="transmembrane region" description="Helical" evidence="10">
    <location>
        <begin position="108"/>
        <end position="134"/>
    </location>
</feature>
<evidence type="ECO:0000256" key="4">
    <source>
        <dbReference type="ARBA" id="ARBA00022989"/>
    </source>
</evidence>
<evidence type="ECO:0000256" key="2">
    <source>
        <dbReference type="ARBA" id="ARBA00022475"/>
    </source>
</evidence>
<evidence type="ECO:0000256" key="8">
    <source>
        <dbReference type="ARBA" id="ARBA00035585"/>
    </source>
</evidence>
<evidence type="ECO:0000313" key="12">
    <source>
        <dbReference type="Proteomes" id="UP001305498"/>
    </source>
</evidence>
<keyword evidence="3 10" id="KW-0812">Transmembrane</keyword>
<protein>
    <recommendedName>
        <fullName evidence="10">Fluoride-specific ion channel FluC</fullName>
    </recommendedName>
</protein>
<comment type="function">
    <text evidence="9 10">Fluoride-specific ion channel. Important for reducing fluoride concentration in the cell, thus reducing its toxicity.</text>
</comment>